<keyword evidence="8" id="KW-0804">Transcription</keyword>
<evidence type="ECO:0000256" key="9">
    <source>
        <dbReference type="ARBA" id="ARBA00023242"/>
    </source>
</evidence>
<dbReference type="SMART" id="SM00355">
    <property type="entry name" value="ZnF_C2H2"/>
    <property type="match status" value="8"/>
</dbReference>
<dbReference type="Pfam" id="PF13912">
    <property type="entry name" value="zf-C2H2_6"/>
    <property type="match status" value="1"/>
</dbReference>
<dbReference type="Proteomes" id="UP000198287">
    <property type="component" value="Unassembled WGS sequence"/>
</dbReference>
<keyword evidence="2" id="KW-0479">Metal-binding</keyword>
<dbReference type="Gene3D" id="3.30.160.60">
    <property type="entry name" value="Classic Zinc Finger"/>
    <property type="match status" value="6"/>
</dbReference>
<evidence type="ECO:0000256" key="10">
    <source>
        <dbReference type="PROSITE-ProRule" id="PRU00042"/>
    </source>
</evidence>
<keyword evidence="4 10" id="KW-0863">Zinc-finger</keyword>
<dbReference type="GO" id="GO:0005634">
    <property type="term" value="C:nucleus"/>
    <property type="evidence" value="ECO:0007669"/>
    <property type="project" value="UniProtKB-SubCell"/>
</dbReference>
<feature type="domain" description="C2H2-type" evidence="12">
    <location>
        <begin position="313"/>
        <end position="340"/>
    </location>
</feature>
<dbReference type="STRING" id="158441.A0A226DIY5"/>
<evidence type="ECO:0000256" key="1">
    <source>
        <dbReference type="ARBA" id="ARBA00004123"/>
    </source>
</evidence>
<keyword evidence="3" id="KW-0677">Repeat</keyword>
<feature type="region of interest" description="Disordered" evidence="11">
    <location>
        <begin position="1"/>
        <end position="37"/>
    </location>
</feature>
<dbReference type="AlphaFoldDB" id="A0A226DIY5"/>
<dbReference type="PROSITE" id="PS50157">
    <property type="entry name" value="ZINC_FINGER_C2H2_2"/>
    <property type="match status" value="8"/>
</dbReference>
<gene>
    <name evidence="13" type="ORF">Fcan01_19414</name>
</gene>
<evidence type="ECO:0000259" key="12">
    <source>
        <dbReference type="PROSITE" id="PS50157"/>
    </source>
</evidence>
<dbReference type="PANTHER" id="PTHR24390:SF79">
    <property type="entry name" value="ASPARAGINE-RICH ZINC FINGER PROTEIN AZF1"/>
    <property type="match status" value="1"/>
</dbReference>
<dbReference type="GO" id="GO:0003700">
    <property type="term" value="F:DNA-binding transcription factor activity"/>
    <property type="evidence" value="ECO:0007669"/>
    <property type="project" value="TreeGrafter"/>
</dbReference>
<feature type="domain" description="C2H2-type" evidence="12">
    <location>
        <begin position="173"/>
        <end position="200"/>
    </location>
</feature>
<evidence type="ECO:0000256" key="2">
    <source>
        <dbReference type="ARBA" id="ARBA00022723"/>
    </source>
</evidence>
<feature type="domain" description="C2H2-type" evidence="12">
    <location>
        <begin position="341"/>
        <end position="369"/>
    </location>
</feature>
<evidence type="ECO:0000256" key="6">
    <source>
        <dbReference type="ARBA" id="ARBA00023015"/>
    </source>
</evidence>
<feature type="domain" description="C2H2-type" evidence="12">
    <location>
        <begin position="370"/>
        <end position="398"/>
    </location>
</feature>
<evidence type="ECO:0000313" key="14">
    <source>
        <dbReference type="Proteomes" id="UP000198287"/>
    </source>
</evidence>
<dbReference type="EMBL" id="LNIX01000017">
    <property type="protein sequence ID" value="OXA45485.1"/>
    <property type="molecule type" value="Genomic_DNA"/>
</dbReference>
<keyword evidence="9" id="KW-0539">Nucleus</keyword>
<feature type="compositionally biased region" description="Low complexity" evidence="11">
    <location>
        <begin position="1"/>
        <end position="16"/>
    </location>
</feature>
<sequence length="424" mass="48780">MLTSSDTPTASAATKSKVISPSEGDRDKQTPPEICPLPLQPVHIDKKRAERLTVKKAGCNFKIAEEPETHDLTRKILNGSICASGGTSEQNGTLPSDVMEVNHPHRKLLGGRQKALDPTMEIVHKAESFQKNGRLPPHSVRPARGDNHVQPPLHNSRSSKPKKLPQIVHKKIFPCKTCLRPFTNRTSAHFHARTHLNPHQLERSSIFHDKCPHCQKVFFDHHQLTRHLFIHLSGEERAEVRQSWRHVCYFCTKRFRNPSHLSRHLVVHTKEKVSWRCAACRKTFSSNQTLRNHRFTHLSEDEKVALVKQGRSRVCLFCQKIFPDNRTYHAHLVSHTEEKPFRCVECDQTFGQKHHLARHEKNVHRKLKDFACPECAKKFGRRSHMVRHLSSVHAQIRHPCPLCGETFSRKDHLGGHLKKVHPQE</sequence>
<evidence type="ECO:0000256" key="4">
    <source>
        <dbReference type="ARBA" id="ARBA00022771"/>
    </source>
</evidence>
<dbReference type="Pfam" id="PF00096">
    <property type="entry name" value="zf-C2H2"/>
    <property type="match status" value="4"/>
</dbReference>
<name>A0A226DIY5_FOLCA</name>
<feature type="domain" description="C2H2-type" evidence="12">
    <location>
        <begin position="209"/>
        <end position="236"/>
    </location>
</feature>
<proteinExistence type="predicted"/>
<dbReference type="InterPro" id="IPR013087">
    <property type="entry name" value="Znf_C2H2_type"/>
</dbReference>
<feature type="domain" description="C2H2-type" evidence="12">
    <location>
        <begin position="398"/>
        <end position="424"/>
    </location>
</feature>
<evidence type="ECO:0000256" key="5">
    <source>
        <dbReference type="ARBA" id="ARBA00022833"/>
    </source>
</evidence>
<organism evidence="13 14">
    <name type="scientific">Folsomia candida</name>
    <name type="common">Springtail</name>
    <dbReference type="NCBI Taxonomy" id="158441"/>
    <lineage>
        <taxon>Eukaryota</taxon>
        <taxon>Metazoa</taxon>
        <taxon>Ecdysozoa</taxon>
        <taxon>Arthropoda</taxon>
        <taxon>Hexapoda</taxon>
        <taxon>Collembola</taxon>
        <taxon>Entomobryomorpha</taxon>
        <taxon>Isotomoidea</taxon>
        <taxon>Isotomidae</taxon>
        <taxon>Proisotominae</taxon>
        <taxon>Folsomia</taxon>
    </lineage>
</organism>
<dbReference type="GO" id="GO:0000978">
    <property type="term" value="F:RNA polymerase II cis-regulatory region sequence-specific DNA binding"/>
    <property type="evidence" value="ECO:0007669"/>
    <property type="project" value="TreeGrafter"/>
</dbReference>
<keyword evidence="6" id="KW-0805">Transcription regulation</keyword>
<dbReference type="PANTHER" id="PTHR24390">
    <property type="entry name" value="ZINC FINGER PROTEIN"/>
    <property type="match status" value="1"/>
</dbReference>
<feature type="domain" description="C2H2-type" evidence="12">
    <location>
        <begin position="275"/>
        <end position="302"/>
    </location>
</feature>
<evidence type="ECO:0000256" key="8">
    <source>
        <dbReference type="ARBA" id="ARBA00023163"/>
    </source>
</evidence>
<dbReference type="InterPro" id="IPR036236">
    <property type="entry name" value="Znf_C2H2_sf"/>
</dbReference>
<dbReference type="OMA" id="VRYYEPY"/>
<evidence type="ECO:0000256" key="7">
    <source>
        <dbReference type="ARBA" id="ARBA00023125"/>
    </source>
</evidence>
<keyword evidence="7" id="KW-0238">DNA-binding</keyword>
<comment type="caution">
    <text evidence="13">The sequence shown here is derived from an EMBL/GenBank/DDBJ whole genome shotgun (WGS) entry which is preliminary data.</text>
</comment>
<feature type="domain" description="C2H2-type" evidence="12">
    <location>
        <begin position="246"/>
        <end position="273"/>
    </location>
</feature>
<dbReference type="Pfam" id="PF12874">
    <property type="entry name" value="zf-met"/>
    <property type="match status" value="1"/>
</dbReference>
<dbReference type="OrthoDB" id="2687452at2759"/>
<evidence type="ECO:0000256" key="3">
    <source>
        <dbReference type="ARBA" id="ARBA00022737"/>
    </source>
</evidence>
<keyword evidence="5" id="KW-0862">Zinc</keyword>
<dbReference type="FunFam" id="3.30.160.60:FF:000322">
    <property type="entry name" value="GDNF-inducible zinc finger protein 1"/>
    <property type="match status" value="1"/>
</dbReference>
<protein>
    <submittedName>
        <fullName evidence="13">Zinc finger protein 37</fullName>
    </submittedName>
</protein>
<keyword evidence="14" id="KW-1185">Reference proteome</keyword>
<accession>A0A226DIY5</accession>
<dbReference type="PROSITE" id="PS00028">
    <property type="entry name" value="ZINC_FINGER_C2H2_1"/>
    <property type="match status" value="8"/>
</dbReference>
<comment type="subcellular location">
    <subcellularLocation>
        <location evidence="1">Nucleus</location>
    </subcellularLocation>
</comment>
<evidence type="ECO:0000313" key="13">
    <source>
        <dbReference type="EMBL" id="OXA45485.1"/>
    </source>
</evidence>
<feature type="region of interest" description="Disordered" evidence="11">
    <location>
        <begin position="126"/>
        <end position="163"/>
    </location>
</feature>
<reference evidence="13 14" key="1">
    <citation type="submission" date="2015-12" db="EMBL/GenBank/DDBJ databases">
        <title>The genome of Folsomia candida.</title>
        <authorList>
            <person name="Faddeeva A."/>
            <person name="Derks M.F."/>
            <person name="Anvar Y."/>
            <person name="Smit S."/>
            <person name="Van Straalen N."/>
            <person name="Roelofs D."/>
        </authorList>
    </citation>
    <scope>NUCLEOTIDE SEQUENCE [LARGE SCALE GENOMIC DNA]</scope>
    <source>
        <strain evidence="13 14">VU population</strain>
        <tissue evidence="13">Whole body</tissue>
    </source>
</reference>
<dbReference type="SUPFAM" id="SSF57667">
    <property type="entry name" value="beta-beta-alpha zinc fingers"/>
    <property type="match status" value="3"/>
</dbReference>
<dbReference type="GO" id="GO:0006357">
    <property type="term" value="P:regulation of transcription by RNA polymerase II"/>
    <property type="evidence" value="ECO:0007669"/>
    <property type="project" value="TreeGrafter"/>
</dbReference>
<evidence type="ECO:0000256" key="11">
    <source>
        <dbReference type="SAM" id="MobiDB-lite"/>
    </source>
</evidence>
<dbReference type="GO" id="GO:0008270">
    <property type="term" value="F:zinc ion binding"/>
    <property type="evidence" value="ECO:0007669"/>
    <property type="project" value="UniProtKB-KW"/>
</dbReference>